<dbReference type="Pfam" id="PF00295">
    <property type="entry name" value="Glyco_hydro_28"/>
    <property type="match status" value="1"/>
</dbReference>
<dbReference type="STRING" id="1263015.BN580_00833"/>
<protein>
    <submittedName>
        <fullName evidence="8">Glycosyl hydrolase family 28 protein</fullName>
    </submittedName>
</protein>
<dbReference type="AlphaFoldDB" id="R6TTF7"/>
<gene>
    <name evidence="7" type="ORF">BN580_00833</name>
    <name evidence="8" type="ORF">MR241_07930</name>
</gene>
<dbReference type="InterPro" id="IPR012334">
    <property type="entry name" value="Pectin_lyas_fold"/>
</dbReference>
<evidence type="ECO:0000256" key="6">
    <source>
        <dbReference type="RuleBase" id="RU361169"/>
    </source>
</evidence>
<dbReference type="SUPFAM" id="SSF51126">
    <property type="entry name" value="Pectin lyase-like"/>
    <property type="match status" value="1"/>
</dbReference>
<evidence type="ECO:0000256" key="1">
    <source>
        <dbReference type="ARBA" id="ARBA00008834"/>
    </source>
</evidence>
<proteinExistence type="inferred from homology"/>
<dbReference type="InterPro" id="IPR011050">
    <property type="entry name" value="Pectin_lyase_fold/virulence"/>
</dbReference>
<evidence type="ECO:0000313" key="9">
    <source>
        <dbReference type="Proteomes" id="UP000017938"/>
    </source>
</evidence>
<dbReference type="Proteomes" id="UP001139365">
    <property type="component" value="Unassembled WGS sequence"/>
</dbReference>
<evidence type="ECO:0000313" key="7">
    <source>
        <dbReference type="EMBL" id="CDC71221.1"/>
    </source>
</evidence>
<keyword evidence="4" id="KW-0325">Glycoprotein</keyword>
<dbReference type="PANTHER" id="PTHR31736">
    <property type="match status" value="1"/>
</dbReference>
<reference evidence="7" key="1">
    <citation type="submission" date="2012-11" db="EMBL/GenBank/DDBJ databases">
        <title>Dependencies among metagenomic species, viruses, plasmids and units of genetic variation.</title>
        <authorList>
            <person name="Nielsen H.B."/>
            <person name="Almeida M."/>
            <person name="Juncker A.S."/>
            <person name="Rasmussen S."/>
            <person name="Li J."/>
            <person name="Sunagawa S."/>
            <person name="Plichta D."/>
            <person name="Gautier L."/>
            <person name="Le Chatelier E."/>
            <person name="Peletier E."/>
            <person name="Bonde I."/>
            <person name="Nielsen T."/>
            <person name="Manichanh C."/>
            <person name="Arumugam M."/>
            <person name="Batto J."/>
            <person name="Santos M.B.Q.D."/>
            <person name="Blom N."/>
            <person name="Borruel N."/>
            <person name="Burgdorf K.S."/>
            <person name="Boumezbeur F."/>
            <person name="Casellas F."/>
            <person name="Dore J."/>
            <person name="Guarner F."/>
            <person name="Hansen T."/>
            <person name="Hildebrand F."/>
            <person name="Kaas R.S."/>
            <person name="Kennedy S."/>
            <person name="Kristiansen K."/>
            <person name="Kultima J.R."/>
            <person name="Leonard P."/>
            <person name="Levenez F."/>
            <person name="Lund O."/>
            <person name="Moumen B."/>
            <person name="Le Paslier D."/>
            <person name="Pons N."/>
            <person name="Pedersen O."/>
            <person name="Prifti E."/>
            <person name="Qin J."/>
            <person name="Raes J."/>
            <person name="Tap J."/>
            <person name="Tims S."/>
            <person name="Ussery D.W."/>
            <person name="Yamada T."/>
            <person name="MetaHit consortium"/>
            <person name="Renault P."/>
            <person name="Sicheritz-Ponten T."/>
            <person name="Bork P."/>
            <person name="Wang J."/>
            <person name="Brunak S."/>
            <person name="Ehrlich S.D."/>
        </authorList>
    </citation>
    <scope>NUCLEOTIDE SEQUENCE [LARGE SCALE GENOMIC DNA]</scope>
</reference>
<comment type="similarity">
    <text evidence="1 6">Belongs to the glycosyl hydrolase 28 family.</text>
</comment>
<dbReference type="GO" id="GO:0005975">
    <property type="term" value="P:carbohydrate metabolic process"/>
    <property type="evidence" value="ECO:0007669"/>
    <property type="project" value="InterPro"/>
</dbReference>
<sequence length="493" mass="55351">MLKISKIPDGEPVSTLFTATVDGENAPAKAIRVSAYPYNYGWPGHQRPEEQSEDSAYIAFESDKPVTIRVKPGREFCEAVVRPLSKGIKPEREGGGLVFTLEHPGQYSLELDGHHNNLHIFFDAPREYAEDGVIYYGPGVHNTGVVRLYSGDTVVIDRDAVVVGGFFAVDAENVKITGKGVIDGRYENRTNDTLLLAVDVQTWGHIDHGAEGFMKFMKRTDLMTGNIKLYNCRNCVIEGVICVDSAAWAVSCYACSDLHIDGIKEVGQWKYNTDGIDLMNCRDVLVENCFLRNYDDCMVLKGIKGWDGEDLYNITMRNLVIWCDWGRALEIGAETCADEYHGILFEDCDVIHAVFSMLDIQNGDRAYVHDVTFDNIRCEFTKYQQQDVLQTDMTVPYPDPQPAYQPRLIFIHGYTGQWSKDGIPGKTSDILFRNIMVYPDTGMTAPEIDICGFSEGHGVERVTFDGIFMNGKRLTRGDIKWTVGHHVGELDFI</sequence>
<dbReference type="Proteomes" id="UP000017938">
    <property type="component" value="Unassembled WGS sequence"/>
</dbReference>
<dbReference type="GO" id="GO:0046576">
    <property type="term" value="F:rhamnogalacturonan alpha-L-rhamnopyranosyl-(1-&gt;4)-alpha-D-galactopyranosyluronide lyase activity"/>
    <property type="evidence" value="ECO:0007669"/>
    <property type="project" value="UniProtKB-ARBA"/>
</dbReference>
<name>R6TTF7_9BACT</name>
<evidence type="ECO:0000256" key="2">
    <source>
        <dbReference type="ARBA" id="ARBA00022801"/>
    </source>
</evidence>
<keyword evidence="2 6" id="KW-0378">Hydrolase</keyword>
<evidence type="ECO:0000313" key="8">
    <source>
        <dbReference type="EMBL" id="MCI5756204.1"/>
    </source>
</evidence>
<comment type="caution">
    <text evidence="7">The sequence shown here is derived from an EMBL/GenBank/DDBJ whole genome shotgun (WGS) entry which is preliminary data.</text>
</comment>
<evidence type="ECO:0000256" key="3">
    <source>
        <dbReference type="ARBA" id="ARBA00023157"/>
    </source>
</evidence>
<dbReference type="InterPro" id="IPR000743">
    <property type="entry name" value="Glyco_hydro_28"/>
</dbReference>
<evidence type="ECO:0000256" key="4">
    <source>
        <dbReference type="ARBA" id="ARBA00023180"/>
    </source>
</evidence>
<dbReference type="EMBL" id="CBFW010000064">
    <property type="protein sequence ID" value="CDC71221.1"/>
    <property type="molecule type" value="Genomic_DNA"/>
</dbReference>
<dbReference type="GO" id="GO:0004650">
    <property type="term" value="F:polygalacturonase activity"/>
    <property type="evidence" value="ECO:0007669"/>
    <property type="project" value="InterPro"/>
</dbReference>
<dbReference type="Gene3D" id="2.160.20.10">
    <property type="entry name" value="Single-stranded right-handed beta-helix, Pectin lyase-like"/>
    <property type="match status" value="1"/>
</dbReference>
<evidence type="ECO:0000256" key="5">
    <source>
        <dbReference type="ARBA" id="ARBA00023295"/>
    </source>
</evidence>
<accession>R6TTF7</accession>
<dbReference type="PANTHER" id="PTHR31736:SF19">
    <property type="entry name" value="PECTIN LYASE SUPERFAMILY PROTEIN-RELATED"/>
    <property type="match status" value="1"/>
</dbReference>
<dbReference type="EMBL" id="JALEMU010000129">
    <property type="protein sequence ID" value="MCI5756204.1"/>
    <property type="molecule type" value="Genomic_DNA"/>
</dbReference>
<keyword evidence="3" id="KW-1015">Disulfide bond</keyword>
<reference evidence="8 10" key="2">
    <citation type="submission" date="2022-03" db="EMBL/GenBank/DDBJ databases">
        <title>Metagenome-assembled genomes from swine fecal metagenomes.</title>
        <authorList>
            <person name="Holman D.B."/>
            <person name="Kommadath A."/>
        </authorList>
    </citation>
    <scope>NUCLEOTIDE SEQUENCE [LARGE SCALE GENOMIC DNA]</scope>
    <source>
        <strain evidence="8">SUG147</strain>
    </source>
</reference>
<keyword evidence="5 6" id="KW-0326">Glycosidase</keyword>
<organism evidence="7 9">
    <name type="scientific">Candidatus Colimorpha enterica</name>
    <dbReference type="NCBI Taxonomy" id="3083063"/>
    <lineage>
        <taxon>Bacteria</taxon>
        <taxon>Pseudomonadati</taxon>
        <taxon>Bacteroidota</taxon>
        <taxon>Bacteroidia</taxon>
        <taxon>Bacteroidales</taxon>
        <taxon>Candidatus Colimorpha</taxon>
    </lineage>
</organism>
<evidence type="ECO:0000313" key="10">
    <source>
        <dbReference type="Proteomes" id="UP001139365"/>
    </source>
</evidence>